<organism evidence="7 8">
    <name type="scientific">Cupriavidus agavae</name>
    <dbReference type="NCBI Taxonomy" id="1001822"/>
    <lineage>
        <taxon>Bacteria</taxon>
        <taxon>Pseudomonadati</taxon>
        <taxon>Pseudomonadota</taxon>
        <taxon>Betaproteobacteria</taxon>
        <taxon>Burkholderiales</taxon>
        <taxon>Burkholderiaceae</taxon>
        <taxon>Cupriavidus</taxon>
    </lineage>
</organism>
<evidence type="ECO:0000313" key="8">
    <source>
        <dbReference type="Proteomes" id="UP000291078"/>
    </source>
</evidence>
<keyword evidence="3" id="KW-0540">Nuclease</keyword>
<evidence type="ECO:0000256" key="5">
    <source>
        <dbReference type="ARBA" id="ARBA00022801"/>
    </source>
</evidence>
<dbReference type="PANTHER" id="PTHR38039:SF1">
    <property type="entry name" value="TOXIN YOEB"/>
    <property type="match status" value="1"/>
</dbReference>
<dbReference type="PANTHER" id="PTHR38039">
    <property type="entry name" value="TOXIN YOEB"/>
    <property type="match status" value="1"/>
</dbReference>
<dbReference type="GO" id="GO:0016787">
    <property type="term" value="F:hydrolase activity"/>
    <property type="evidence" value="ECO:0007669"/>
    <property type="project" value="UniProtKB-KW"/>
</dbReference>
<dbReference type="Proteomes" id="UP000291078">
    <property type="component" value="Unassembled WGS sequence"/>
</dbReference>
<proteinExistence type="inferred from homology"/>
<reference evidence="7 8" key="1">
    <citation type="journal article" date="2015" name="Stand. Genomic Sci.">
        <title>Genomic Encyclopedia of Bacterial and Archaeal Type Strains, Phase III: the genomes of soil and plant-associated and newly described type strains.</title>
        <authorList>
            <person name="Whitman W.B."/>
            <person name="Woyke T."/>
            <person name="Klenk H.P."/>
            <person name="Zhou Y."/>
            <person name="Lilburn T.G."/>
            <person name="Beck B.J."/>
            <person name="De Vos P."/>
            <person name="Vandamme P."/>
            <person name="Eisen J.A."/>
            <person name="Garrity G."/>
            <person name="Hugenholtz P."/>
            <person name="Kyrpides N.C."/>
        </authorList>
    </citation>
    <scope>NUCLEOTIDE SEQUENCE [LARGE SCALE GENOMIC DNA]</scope>
    <source>
        <strain evidence="7 8">ASC-9842</strain>
    </source>
</reference>
<sequence length="82" mass="9554">MAFSRHAWEDYLFWQANDPRIVEDIHALIEEISRTPFTGTGKPEPLRGDLSGFWSRRISRGDRLVYIVEGGVVHVMQCRQHD</sequence>
<dbReference type="GO" id="GO:0045892">
    <property type="term" value="P:negative regulation of DNA-templated transcription"/>
    <property type="evidence" value="ECO:0007669"/>
    <property type="project" value="TreeGrafter"/>
</dbReference>
<dbReference type="SUPFAM" id="SSF143011">
    <property type="entry name" value="RelE-like"/>
    <property type="match status" value="1"/>
</dbReference>
<dbReference type="InterPro" id="IPR009614">
    <property type="entry name" value="YoeB_toxin"/>
</dbReference>
<evidence type="ECO:0000256" key="2">
    <source>
        <dbReference type="ARBA" id="ARBA00022649"/>
    </source>
</evidence>
<name>A0A4Q7RDW1_9BURK</name>
<comment type="similarity">
    <text evidence="1">Belongs to the YoeB family.</text>
</comment>
<dbReference type="Gene3D" id="3.30.2310.20">
    <property type="entry name" value="RelE-like"/>
    <property type="match status" value="1"/>
</dbReference>
<dbReference type="InterPro" id="IPR035093">
    <property type="entry name" value="RelE/ParE_toxin_dom_sf"/>
</dbReference>
<evidence type="ECO:0000256" key="4">
    <source>
        <dbReference type="ARBA" id="ARBA00022759"/>
    </source>
</evidence>
<dbReference type="NCBIfam" id="TIGR02116">
    <property type="entry name" value="toxin_Txe_YoeB"/>
    <property type="match status" value="1"/>
</dbReference>
<evidence type="ECO:0000313" key="7">
    <source>
        <dbReference type="EMBL" id="RZT31353.1"/>
    </source>
</evidence>
<dbReference type="Pfam" id="PF06769">
    <property type="entry name" value="YoeB_toxin"/>
    <property type="match status" value="1"/>
</dbReference>
<dbReference type="EMBL" id="SGXM01000009">
    <property type="protein sequence ID" value="RZT31353.1"/>
    <property type="molecule type" value="Genomic_DNA"/>
</dbReference>
<keyword evidence="4" id="KW-0255">Endonuclease</keyword>
<gene>
    <name evidence="7" type="ORF">EV147_4534</name>
</gene>
<keyword evidence="2" id="KW-1277">Toxin-antitoxin system</keyword>
<dbReference type="GO" id="GO:0006401">
    <property type="term" value="P:RNA catabolic process"/>
    <property type="evidence" value="ECO:0007669"/>
    <property type="project" value="InterPro"/>
</dbReference>
<evidence type="ECO:0000256" key="6">
    <source>
        <dbReference type="ARBA" id="ARBA00030388"/>
    </source>
</evidence>
<evidence type="ECO:0000256" key="1">
    <source>
        <dbReference type="ARBA" id="ARBA00008172"/>
    </source>
</evidence>
<keyword evidence="8" id="KW-1185">Reference proteome</keyword>
<keyword evidence="5" id="KW-0378">Hydrolase</keyword>
<dbReference type="AlphaFoldDB" id="A0A4Q7RDW1"/>
<accession>A0A4Q7RDW1</accession>
<comment type="caution">
    <text evidence="7">The sequence shown here is derived from an EMBL/GenBank/DDBJ whole genome shotgun (WGS) entry which is preliminary data.</text>
</comment>
<protein>
    <recommendedName>
        <fullName evidence="6">Putative mRNA interferase YoeB</fullName>
    </recommendedName>
</protein>
<dbReference type="GO" id="GO:0004519">
    <property type="term" value="F:endonuclease activity"/>
    <property type="evidence" value="ECO:0007669"/>
    <property type="project" value="UniProtKB-KW"/>
</dbReference>
<evidence type="ECO:0000256" key="3">
    <source>
        <dbReference type="ARBA" id="ARBA00022722"/>
    </source>
</evidence>